<dbReference type="Pfam" id="PF11162">
    <property type="entry name" value="DUF2946"/>
    <property type="match status" value="1"/>
</dbReference>
<name>A0A6N9HP81_9BURK</name>
<dbReference type="Proteomes" id="UP000448575">
    <property type="component" value="Unassembled WGS sequence"/>
</dbReference>
<comment type="caution">
    <text evidence="1">The sequence shown here is derived from an EMBL/GenBank/DDBJ whole genome shotgun (WGS) entry which is preliminary data.</text>
</comment>
<proteinExistence type="predicted"/>
<sequence length="114" mass="12647">MDLRRHHRTYLAWLLCIAMLVAALMPTLARIHSHVSAQAAVHAVSDHPAPGQHANHMDKCPFCQLQSDLPLLEIPPAQWIVAEMPRARPELFYQSPSPLHTWAAASPRAPPVLG</sequence>
<gene>
    <name evidence="1" type="ORF">GTP41_20545</name>
</gene>
<accession>A0A6N9HP81</accession>
<dbReference type="InterPro" id="IPR021333">
    <property type="entry name" value="DUF2946"/>
</dbReference>
<evidence type="ECO:0000313" key="1">
    <source>
        <dbReference type="EMBL" id="MYN04485.1"/>
    </source>
</evidence>
<evidence type="ECO:0000313" key="2">
    <source>
        <dbReference type="Proteomes" id="UP000448575"/>
    </source>
</evidence>
<dbReference type="EMBL" id="WWCJ01000017">
    <property type="protein sequence ID" value="MYN04485.1"/>
    <property type="molecule type" value="Genomic_DNA"/>
</dbReference>
<organism evidence="1 2">
    <name type="scientific">Pseudoduganella guangdongensis</name>
    <dbReference type="NCBI Taxonomy" id="2692179"/>
    <lineage>
        <taxon>Bacteria</taxon>
        <taxon>Pseudomonadati</taxon>
        <taxon>Pseudomonadota</taxon>
        <taxon>Betaproteobacteria</taxon>
        <taxon>Burkholderiales</taxon>
        <taxon>Oxalobacteraceae</taxon>
        <taxon>Telluria group</taxon>
        <taxon>Pseudoduganella</taxon>
    </lineage>
</organism>
<dbReference type="RefSeq" id="WP_161027447.1">
    <property type="nucleotide sequence ID" value="NZ_WWCJ01000017.1"/>
</dbReference>
<reference evidence="1 2" key="1">
    <citation type="submission" date="2019-12" db="EMBL/GenBank/DDBJ databases">
        <title>Novel species isolated from a subtropical stream in China.</title>
        <authorList>
            <person name="Lu H."/>
        </authorList>
    </citation>
    <scope>NUCLEOTIDE SEQUENCE [LARGE SCALE GENOMIC DNA]</scope>
    <source>
        <strain evidence="1 2">DS3</strain>
    </source>
</reference>
<keyword evidence="2" id="KW-1185">Reference proteome</keyword>
<dbReference type="AlphaFoldDB" id="A0A6N9HP81"/>
<protein>
    <submittedName>
        <fullName evidence="1">DUF2946 domain-containing protein</fullName>
    </submittedName>
</protein>